<accession>A0A151WZU2</accession>
<dbReference type="AlphaFoldDB" id="A0A151WZU2"/>
<dbReference type="EMBL" id="KQ982648">
    <property type="protein sequence ID" value="KYQ53221.1"/>
    <property type="molecule type" value="Genomic_DNA"/>
</dbReference>
<evidence type="ECO:0000313" key="2">
    <source>
        <dbReference type="Proteomes" id="UP000075809"/>
    </source>
</evidence>
<gene>
    <name evidence="1" type="ORF">ALC60_07649</name>
</gene>
<reference evidence="1 2" key="1">
    <citation type="submission" date="2015-09" db="EMBL/GenBank/DDBJ databases">
        <title>Trachymyrmex zeteki WGS genome.</title>
        <authorList>
            <person name="Nygaard S."/>
            <person name="Hu H."/>
            <person name="Boomsma J."/>
            <person name="Zhang G."/>
        </authorList>
    </citation>
    <scope>NUCLEOTIDE SEQUENCE [LARGE SCALE GENOMIC DNA]</scope>
    <source>
        <strain evidence="1">Tzet28-1</strain>
        <tissue evidence="1">Whole body</tissue>
    </source>
</reference>
<protein>
    <submittedName>
        <fullName evidence="1">Uncharacterized protein</fullName>
    </submittedName>
</protein>
<sequence>MNSHVWYKICVSGTKRLVSRLNNRGIKPQNMSKVTSVLSRWPKAMIARKYFWIGIKFGTFPWGGPQKHGDIPSRLQGLRGD</sequence>
<evidence type="ECO:0000313" key="1">
    <source>
        <dbReference type="EMBL" id="KYQ53221.1"/>
    </source>
</evidence>
<name>A0A151WZU2_9HYME</name>
<proteinExistence type="predicted"/>
<organism evidence="1 2">
    <name type="scientific">Mycetomoellerius zeteki</name>
    <dbReference type="NCBI Taxonomy" id="64791"/>
    <lineage>
        <taxon>Eukaryota</taxon>
        <taxon>Metazoa</taxon>
        <taxon>Ecdysozoa</taxon>
        <taxon>Arthropoda</taxon>
        <taxon>Hexapoda</taxon>
        <taxon>Insecta</taxon>
        <taxon>Pterygota</taxon>
        <taxon>Neoptera</taxon>
        <taxon>Endopterygota</taxon>
        <taxon>Hymenoptera</taxon>
        <taxon>Apocrita</taxon>
        <taxon>Aculeata</taxon>
        <taxon>Formicoidea</taxon>
        <taxon>Formicidae</taxon>
        <taxon>Myrmicinae</taxon>
        <taxon>Mycetomoellerius</taxon>
    </lineage>
</organism>
<keyword evidence="2" id="KW-1185">Reference proteome</keyword>
<dbReference type="Proteomes" id="UP000075809">
    <property type="component" value="Unassembled WGS sequence"/>
</dbReference>